<accession>A0A0G4E6F4</accession>
<feature type="domain" description="AAA+ ATPase" evidence="4">
    <location>
        <begin position="58"/>
        <end position="220"/>
    </location>
</feature>
<dbReference type="SMART" id="SM00382">
    <property type="entry name" value="AAA"/>
    <property type="match status" value="1"/>
</dbReference>
<dbReference type="GO" id="GO:0016887">
    <property type="term" value="F:ATP hydrolysis activity"/>
    <property type="evidence" value="ECO:0007669"/>
    <property type="project" value="InterPro"/>
</dbReference>
<keyword evidence="5" id="KW-0614">Plasmid</keyword>
<dbReference type="PANTHER" id="PTHR42759">
    <property type="entry name" value="MOXR FAMILY PROTEIN"/>
    <property type="match status" value="1"/>
</dbReference>
<evidence type="ECO:0000256" key="3">
    <source>
        <dbReference type="ARBA" id="ARBA00022840"/>
    </source>
</evidence>
<reference evidence="5" key="1">
    <citation type="submission" date="2014-12" db="EMBL/GenBank/DDBJ databases">
        <authorList>
            <person name="Hall J."/>
        </authorList>
    </citation>
    <scope>NUCLEOTIDE SEQUENCE [LARGE SCALE GENOMIC DNA]</scope>
    <source>
        <strain evidence="5">SBW25</strain>
        <plasmid evidence="5">pQBR55</plasmid>
    </source>
</reference>
<evidence type="ECO:0000259" key="4">
    <source>
        <dbReference type="SMART" id="SM00382"/>
    </source>
</evidence>
<protein>
    <submittedName>
        <fullName evidence="5">CobS protein</fullName>
    </submittedName>
</protein>
<evidence type="ECO:0000313" key="5">
    <source>
        <dbReference type="EMBL" id="CEK42532.1"/>
    </source>
</evidence>
<gene>
    <name evidence="5" type="ORF">PQBR55_0153</name>
</gene>
<comment type="similarity">
    <text evidence="1">Belongs to the CbbQ/NirQ/NorQ/GpvN family.</text>
</comment>
<keyword evidence="2" id="KW-0547">Nucleotide-binding</keyword>
<organism evidence="5">
    <name type="scientific">Pseudomonas fluorescens (strain SBW25)</name>
    <dbReference type="NCBI Taxonomy" id="216595"/>
    <lineage>
        <taxon>Bacteria</taxon>
        <taxon>Pseudomonadati</taxon>
        <taxon>Pseudomonadota</taxon>
        <taxon>Gammaproteobacteria</taxon>
        <taxon>Pseudomonadales</taxon>
        <taxon>Pseudomonadaceae</taxon>
        <taxon>Pseudomonas</taxon>
    </lineage>
</organism>
<dbReference type="SUPFAM" id="SSF52540">
    <property type="entry name" value="P-loop containing nucleoside triphosphate hydrolases"/>
    <property type="match status" value="1"/>
</dbReference>
<dbReference type="Pfam" id="PF07728">
    <property type="entry name" value="AAA_5"/>
    <property type="match status" value="1"/>
</dbReference>
<dbReference type="Gene3D" id="3.40.50.300">
    <property type="entry name" value="P-loop containing nucleotide triphosphate hydrolases"/>
    <property type="match status" value="1"/>
</dbReference>
<dbReference type="InterPro" id="IPR003593">
    <property type="entry name" value="AAA+_ATPase"/>
</dbReference>
<dbReference type="InterPro" id="IPR011704">
    <property type="entry name" value="ATPase_dyneun-rel_AAA"/>
</dbReference>
<dbReference type="PANTHER" id="PTHR42759:SF1">
    <property type="entry name" value="MAGNESIUM-CHELATASE SUBUNIT CHLD"/>
    <property type="match status" value="1"/>
</dbReference>
<dbReference type="CDD" id="cd00009">
    <property type="entry name" value="AAA"/>
    <property type="match status" value="1"/>
</dbReference>
<geneLocation type="plasmid" evidence="5">
    <name>pQBR55</name>
</geneLocation>
<dbReference type="InterPro" id="IPR013615">
    <property type="entry name" value="CbbQ_C"/>
</dbReference>
<sequence length="348" mass="38101">MQFDAQIPLTSFGIQAPVSVPGFAPGHAHMDFVPKVSSGYKFRRELLRGVLAWLSDPMDDSLFLVGPTGSGKTSLILEAAGRLNWPALQTNAHSRLEWPELVGHHSLTVEPATGDQKMVFVDGPLTMAIERGFIFILDEMDFLDPSTASALNAVLEGRPLVIAEDGGRIIQPHPNFRFVGTANTAGQGDDTGLYGGTQQQNLATMDRYRTLRVSYMDPADEVEVLQGALPGVDASVLEPFIKVANKIRAQFIGCDQEERNRIVANANPGVAGSATADDRGQLTITMSTRTLVRWAKMQAGLSKTRCESPLYVSMRQSLTNRADFLQRTAIHKICEEIFGDQLWKETEA</sequence>
<keyword evidence="3" id="KW-0067">ATP-binding</keyword>
<dbReference type="RefSeq" id="WP_176456086.1">
    <property type="nucleotide sequence ID" value="NZ_LN713927.1"/>
</dbReference>
<evidence type="ECO:0000256" key="1">
    <source>
        <dbReference type="ARBA" id="ARBA00009417"/>
    </source>
</evidence>
<dbReference type="GO" id="GO:0005524">
    <property type="term" value="F:ATP binding"/>
    <property type="evidence" value="ECO:0007669"/>
    <property type="project" value="UniProtKB-KW"/>
</dbReference>
<name>A0A0G4E6F4_PSEFS</name>
<reference evidence="5" key="2">
    <citation type="submission" date="2015-06" db="EMBL/GenBank/DDBJ databases">
        <title>Environmentally co-occuring mercury resistance plasmids are genetically and phenotypically diverse and confer variable context-dependent fitness effects.</title>
        <authorList>
            <person name="Hall J.P.J."/>
            <person name="Harrison E."/>
            <person name="Lilley A.K."/>
            <person name="Paterson S."/>
            <person name="Spiers A.J."/>
            <person name="Brockhurst M.A."/>
        </authorList>
    </citation>
    <scope>NUCLEOTIDE SEQUENCE [LARGE SCALE GENOMIC DNA]</scope>
    <source>
        <strain evidence="5">SBW25</strain>
        <plasmid evidence="5">pQBR55</plasmid>
    </source>
</reference>
<proteinExistence type="inferred from homology"/>
<dbReference type="EMBL" id="LN713927">
    <property type="protein sequence ID" value="CEK42532.1"/>
    <property type="molecule type" value="Genomic_DNA"/>
</dbReference>
<dbReference type="Pfam" id="PF08406">
    <property type="entry name" value="CbbQ_C"/>
    <property type="match status" value="1"/>
</dbReference>
<evidence type="ECO:0000256" key="2">
    <source>
        <dbReference type="ARBA" id="ARBA00022741"/>
    </source>
</evidence>
<dbReference type="InterPro" id="IPR027417">
    <property type="entry name" value="P-loop_NTPase"/>
</dbReference>
<dbReference type="InterPro" id="IPR050764">
    <property type="entry name" value="CbbQ/NirQ/NorQ/GpvN"/>
</dbReference>
<dbReference type="AlphaFoldDB" id="A0A0G4E6F4"/>